<sequence length="200" mass="21453">MTTNDSPSSNTSLIVAIGASAGGFKEIVTIVEGLPCWFAGTLIIATHREPKHENVLADILARRARIRVDEPEDEECLECTTIYVGHSDETVEVDGDEFDVEVDTSRYARMHRIDDLFKSVAESAGRNAVGVILSGMLSDGTEGMRAIKSAGGRCIIQSPSDADCPSMPLHALAEVDPVFVGTAAEIASFLMELALDETCH</sequence>
<feature type="active site" evidence="4">
    <location>
        <position position="139"/>
    </location>
</feature>
<feature type="active site" evidence="4">
    <location>
        <position position="47"/>
    </location>
</feature>
<dbReference type="Gene3D" id="3.40.50.180">
    <property type="entry name" value="Methylesterase CheB, C-terminal domain"/>
    <property type="match status" value="1"/>
</dbReference>
<comment type="catalytic activity">
    <reaction evidence="3">
        <text>[protein]-L-glutamate 5-O-methyl ester + H2O = L-glutamyl-[protein] + methanol + H(+)</text>
        <dbReference type="Rhea" id="RHEA:23236"/>
        <dbReference type="Rhea" id="RHEA-COMP:10208"/>
        <dbReference type="Rhea" id="RHEA-COMP:10311"/>
        <dbReference type="ChEBI" id="CHEBI:15377"/>
        <dbReference type="ChEBI" id="CHEBI:15378"/>
        <dbReference type="ChEBI" id="CHEBI:17790"/>
        <dbReference type="ChEBI" id="CHEBI:29973"/>
        <dbReference type="ChEBI" id="CHEBI:82795"/>
        <dbReference type="EC" id="3.1.1.61"/>
    </reaction>
</comment>
<evidence type="ECO:0000259" key="5">
    <source>
        <dbReference type="PROSITE" id="PS50122"/>
    </source>
</evidence>
<evidence type="ECO:0000256" key="3">
    <source>
        <dbReference type="ARBA" id="ARBA00048267"/>
    </source>
</evidence>
<evidence type="ECO:0000313" key="6">
    <source>
        <dbReference type="EMBL" id="MBB3209236.1"/>
    </source>
</evidence>
<reference evidence="6 7" key="1">
    <citation type="submission" date="2020-08" db="EMBL/GenBank/DDBJ databases">
        <title>Genomic Encyclopedia of Type Strains, Phase III (KMG-III): the genomes of soil and plant-associated and newly described type strains.</title>
        <authorList>
            <person name="Whitman W."/>
        </authorList>
    </citation>
    <scope>NUCLEOTIDE SEQUENCE [LARGE SCALE GENOMIC DNA]</scope>
    <source>
        <strain evidence="6 7">CECT 8075</strain>
    </source>
</reference>
<keyword evidence="1 4" id="KW-0378">Hydrolase</keyword>
<dbReference type="CDD" id="cd16433">
    <property type="entry name" value="CheB"/>
    <property type="match status" value="1"/>
</dbReference>
<dbReference type="EMBL" id="JACHXU010000021">
    <property type="protein sequence ID" value="MBB3209236.1"/>
    <property type="molecule type" value="Genomic_DNA"/>
</dbReference>
<dbReference type="SUPFAM" id="SSF52738">
    <property type="entry name" value="Methylesterase CheB, C-terminal domain"/>
    <property type="match status" value="1"/>
</dbReference>
<dbReference type="GO" id="GO:0005737">
    <property type="term" value="C:cytoplasm"/>
    <property type="evidence" value="ECO:0007669"/>
    <property type="project" value="InterPro"/>
</dbReference>
<dbReference type="InterPro" id="IPR035909">
    <property type="entry name" value="CheB_C"/>
</dbReference>
<protein>
    <recommendedName>
        <fullName evidence="2">protein-glutamate methylesterase</fullName>
        <ecNumber evidence="2">3.1.1.61</ecNumber>
    </recommendedName>
</protein>
<dbReference type="InterPro" id="IPR000673">
    <property type="entry name" value="Sig_transdc_resp-reg_Me-estase"/>
</dbReference>
<dbReference type="AlphaFoldDB" id="A0A7W5E2Y5"/>
<dbReference type="PANTHER" id="PTHR42872">
    <property type="entry name" value="PROTEIN-GLUTAMATE METHYLESTERASE/PROTEIN-GLUTAMINE GLUTAMINASE"/>
    <property type="match status" value="1"/>
</dbReference>
<dbReference type="Pfam" id="PF01339">
    <property type="entry name" value="CheB_methylest"/>
    <property type="match status" value="1"/>
</dbReference>
<feature type="domain" description="CheB-type methylesterase" evidence="5">
    <location>
        <begin position="7"/>
        <end position="172"/>
    </location>
</feature>
<dbReference type="RefSeq" id="WP_184307669.1">
    <property type="nucleotide sequence ID" value="NZ_JACHXU010000021.1"/>
</dbReference>
<dbReference type="GO" id="GO:0008984">
    <property type="term" value="F:protein-glutamate methylesterase activity"/>
    <property type="evidence" value="ECO:0007669"/>
    <property type="project" value="UniProtKB-EC"/>
</dbReference>
<evidence type="ECO:0000256" key="4">
    <source>
        <dbReference type="PROSITE-ProRule" id="PRU00050"/>
    </source>
</evidence>
<evidence type="ECO:0000313" key="7">
    <source>
        <dbReference type="Proteomes" id="UP000536179"/>
    </source>
</evidence>
<gene>
    <name evidence="6" type="ORF">FHS27_005074</name>
</gene>
<evidence type="ECO:0000256" key="1">
    <source>
        <dbReference type="ARBA" id="ARBA00022801"/>
    </source>
</evidence>
<organism evidence="6 7">
    <name type="scientific">Aporhodopirellula rubra</name>
    <dbReference type="NCBI Taxonomy" id="980271"/>
    <lineage>
        <taxon>Bacteria</taxon>
        <taxon>Pseudomonadati</taxon>
        <taxon>Planctomycetota</taxon>
        <taxon>Planctomycetia</taxon>
        <taxon>Pirellulales</taxon>
        <taxon>Pirellulaceae</taxon>
        <taxon>Aporhodopirellula</taxon>
    </lineage>
</organism>
<proteinExistence type="predicted"/>
<name>A0A7W5E2Y5_9BACT</name>
<feature type="active site" evidence="4">
    <location>
        <position position="20"/>
    </location>
</feature>
<keyword evidence="7" id="KW-1185">Reference proteome</keyword>
<dbReference type="GO" id="GO:0000156">
    <property type="term" value="F:phosphorelay response regulator activity"/>
    <property type="evidence" value="ECO:0007669"/>
    <property type="project" value="InterPro"/>
</dbReference>
<dbReference type="GO" id="GO:0006935">
    <property type="term" value="P:chemotaxis"/>
    <property type="evidence" value="ECO:0007669"/>
    <property type="project" value="UniProtKB-UniRule"/>
</dbReference>
<accession>A0A7W5E2Y5</accession>
<dbReference type="PANTHER" id="PTHR42872:SF6">
    <property type="entry name" value="PROTEIN-GLUTAMATE METHYLESTERASE_PROTEIN-GLUTAMINE GLUTAMINASE"/>
    <property type="match status" value="1"/>
</dbReference>
<comment type="caution">
    <text evidence="6">The sequence shown here is derived from an EMBL/GenBank/DDBJ whole genome shotgun (WGS) entry which is preliminary data.</text>
</comment>
<dbReference type="PROSITE" id="PS50122">
    <property type="entry name" value="CHEB"/>
    <property type="match status" value="1"/>
</dbReference>
<evidence type="ECO:0000256" key="2">
    <source>
        <dbReference type="ARBA" id="ARBA00039140"/>
    </source>
</evidence>
<dbReference type="EC" id="3.1.1.61" evidence="2"/>
<keyword evidence="4" id="KW-0145">Chemotaxis</keyword>
<dbReference type="Proteomes" id="UP000536179">
    <property type="component" value="Unassembled WGS sequence"/>
</dbReference>